<evidence type="ECO:0000313" key="1">
    <source>
        <dbReference type="EMBL" id="GGC66039.1"/>
    </source>
</evidence>
<dbReference type="Proteomes" id="UP000637423">
    <property type="component" value="Unassembled WGS sequence"/>
</dbReference>
<evidence type="ECO:0000313" key="2">
    <source>
        <dbReference type="Proteomes" id="UP000637423"/>
    </source>
</evidence>
<dbReference type="AlphaFoldDB" id="A0A916XEJ6"/>
<proteinExistence type="predicted"/>
<reference evidence="1" key="1">
    <citation type="journal article" date="2014" name="Int. J. Syst. Evol. Microbiol.">
        <title>Complete genome sequence of Corynebacterium casei LMG S-19264T (=DSM 44701T), isolated from a smear-ripened cheese.</title>
        <authorList>
            <consortium name="US DOE Joint Genome Institute (JGI-PGF)"/>
            <person name="Walter F."/>
            <person name="Albersmeier A."/>
            <person name="Kalinowski J."/>
            <person name="Ruckert C."/>
        </authorList>
    </citation>
    <scope>NUCLEOTIDE SEQUENCE</scope>
    <source>
        <strain evidence="1">CGMCC 1.10998</strain>
    </source>
</reference>
<protein>
    <submittedName>
        <fullName evidence="1">Uncharacterized protein</fullName>
    </submittedName>
</protein>
<comment type="caution">
    <text evidence="1">The sequence shown here is derived from an EMBL/GenBank/DDBJ whole genome shotgun (WGS) entry which is preliminary data.</text>
</comment>
<accession>A0A916XEJ6</accession>
<organism evidence="1 2">
    <name type="scientific">Undibacterium terreum</name>
    <dbReference type="NCBI Taxonomy" id="1224302"/>
    <lineage>
        <taxon>Bacteria</taxon>
        <taxon>Pseudomonadati</taxon>
        <taxon>Pseudomonadota</taxon>
        <taxon>Betaproteobacteria</taxon>
        <taxon>Burkholderiales</taxon>
        <taxon>Oxalobacteraceae</taxon>
        <taxon>Undibacterium</taxon>
    </lineage>
</organism>
<dbReference type="EMBL" id="BMED01000001">
    <property type="protein sequence ID" value="GGC66039.1"/>
    <property type="molecule type" value="Genomic_DNA"/>
</dbReference>
<keyword evidence="2" id="KW-1185">Reference proteome</keyword>
<dbReference type="RefSeq" id="WP_188564952.1">
    <property type="nucleotide sequence ID" value="NZ_BMED01000001.1"/>
</dbReference>
<reference evidence="1" key="2">
    <citation type="submission" date="2020-09" db="EMBL/GenBank/DDBJ databases">
        <authorList>
            <person name="Sun Q."/>
            <person name="Zhou Y."/>
        </authorList>
    </citation>
    <scope>NUCLEOTIDE SEQUENCE</scope>
    <source>
        <strain evidence="1">CGMCC 1.10998</strain>
    </source>
</reference>
<sequence length="128" mass="14833">MKLPTQVWSILKDELSRDTKGRKQRQITKWKEIGGIIQIRLKSGRTVFITVDGEGVVTGEAADIGHDYWISPSFIIDDIESWGYKEWVWVPTWLNPFKKISCWKVVAWADENLLLSHEGRKAHKVGRQ</sequence>
<gene>
    <name evidence="1" type="ORF">GCM10011396_11270</name>
</gene>
<name>A0A916XEJ6_9BURK</name>